<keyword evidence="3" id="KW-1185">Reference proteome</keyword>
<gene>
    <name evidence="2" type="ORF">pEaSNUABM7_00062</name>
</gene>
<keyword evidence="1" id="KW-1133">Transmembrane helix</keyword>
<protein>
    <submittedName>
        <fullName evidence="2">Uncharacterized protein</fullName>
    </submittedName>
</protein>
<evidence type="ECO:0000313" key="2">
    <source>
        <dbReference type="EMBL" id="QYW04730.1"/>
    </source>
</evidence>
<evidence type="ECO:0000313" key="3">
    <source>
        <dbReference type="Proteomes" id="UP000827609"/>
    </source>
</evidence>
<accession>A0AAE7WT75</accession>
<keyword evidence="1" id="KW-0472">Membrane</keyword>
<proteinExistence type="predicted"/>
<dbReference type="EMBL" id="MZ475896">
    <property type="protein sequence ID" value="QYW04730.1"/>
    <property type="molecule type" value="Genomic_DNA"/>
</dbReference>
<evidence type="ECO:0000256" key="1">
    <source>
        <dbReference type="SAM" id="Phobius"/>
    </source>
</evidence>
<reference evidence="2" key="1">
    <citation type="submission" date="2021-06" db="EMBL/GenBank/DDBJ databases">
        <title>Complete genome sequence of Erwinia phage pEa_SNUABM_7.</title>
        <authorList>
            <person name="Kim S.G."/>
            <person name="Park S.C."/>
        </authorList>
    </citation>
    <scope>NUCLEOTIDE SEQUENCE</scope>
</reference>
<dbReference type="Proteomes" id="UP000827609">
    <property type="component" value="Segment"/>
</dbReference>
<sequence>MTHETQGIILLTWLLVGIFVSLAKTFRLLGESDRSYKNAPFWLFIFNMFFCLIVWPFPVVFCSAHQRLLNRFW</sequence>
<feature type="transmembrane region" description="Helical" evidence="1">
    <location>
        <begin position="39"/>
        <end position="61"/>
    </location>
</feature>
<keyword evidence="1" id="KW-0812">Transmembrane</keyword>
<organism evidence="2 3">
    <name type="scientific">Erwinia phage pEa_SNUABM_7</name>
    <dbReference type="NCBI Taxonomy" id="2866695"/>
    <lineage>
        <taxon>Viruses</taxon>
        <taxon>Duplodnaviria</taxon>
        <taxon>Heunggongvirae</taxon>
        <taxon>Uroviricota</taxon>
        <taxon>Caudoviricetes</taxon>
        <taxon>Snuvirus</taxon>
        <taxon>Snuvirus SNUABM7</taxon>
    </lineage>
</organism>
<name>A0AAE7WT75_9CAUD</name>